<keyword evidence="5" id="KW-0963">Cytoplasm</keyword>
<dbReference type="GO" id="GO:0007283">
    <property type="term" value="P:spermatogenesis"/>
    <property type="evidence" value="ECO:0007669"/>
    <property type="project" value="TreeGrafter"/>
</dbReference>
<evidence type="ECO:0000256" key="11">
    <source>
        <dbReference type="ARBA" id="ARBA00023158"/>
    </source>
</evidence>
<keyword evidence="9" id="KW-0805">Transcription regulation</keyword>
<evidence type="ECO:0000256" key="9">
    <source>
        <dbReference type="ARBA" id="ARBA00023015"/>
    </source>
</evidence>
<keyword evidence="11" id="KW-0943">RNA-mediated gene silencing</keyword>
<evidence type="ECO:0000256" key="10">
    <source>
        <dbReference type="ARBA" id="ARBA00023125"/>
    </source>
</evidence>
<keyword evidence="10 15" id="KW-0238">DNA-binding</keyword>
<keyword evidence="4" id="KW-0217">Developmental protein</keyword>
<keyword evidence="20" id="KW-1185">Reference proteome</keyword>
<comment type="similarity">
    <text evidence="3">Belongs to the maelstrom family.</text>
</comment>
<feature type="coiled-coil region" evidence="16">
    <location>
        <begin position="75"/>
        <end position="102"/>
    </location>
</feature>
<evidence type="ECO:0000256" key="2">
    <source>
        <dbReference type="ARBA" id="ARBA00004496"/>
    </source>
</evidence>
<evidence type="ECO:0000256" key="14">
    <source>
        <dbReference type="ARBA" id="ARBA00023254"/>
    </source>
</evidence>
<dbReference type="GO" id="GO:0048477">
    <property type="term" value="P:oogenesis"/>
    <property type="evidence" value="ECO:0007669"/>
    <property type="project" value="UniProtKB-KW"/>
</dbReference>
<reference evidence="20" key="1">
    <citation type="submission" date="2014-03" db="EMBL/GenBank/DDBJ databases">
        <authorList>
            <person name="Aksoy S."/>
            <person name="Warren W."/>
            <person name="Wilson R.K."/>
        </authorList>
    </citation>
    <scope>NUCLEOTIDE SEQUENCE [LARGE SCALE GENOMIC DNA]</scope>
    <source>
        <strain evidence="20">IAEA</strain>
    </source>
</reference>
<evidence type="ECO:0000256" key="12">
    <source>
        <dbReference type="ARBA" id="ARBA00023163"/>
    </source>
</evidence>
<evidence type="ECO:0000259" key="18">
    <source>
        <dbReference type="PROSITE" id="PS50118"/>
    </source>
</evidence>
<evidence type="ECO:0000256" key="8">
    <source>
        <dbReference type="ARBA" id="ARBA00022943"/>
    </source>
</evidence>
<keyword evidence="14" id="KW-0469">Meiosis</keyword>
<evidence type="ECO:0000256" key="13">
    <source>
        <dbReference type="ARBA" id="ARBA00023242"/>
    </source>
</evidence>
<feature type="compositionally biased region" description="Polar residues" evidence="17">
    <location>
        <begin position="453"/>
        <end position="465"/>
    </location>
</feature>
<evidence type="ECO:0000256" key="17">
    <source>
        <dbReference type="SAM" id="MobiDB-lite"/>
    </source>
</evidence>
<protein>
    <recommendedName>
        <fullName evidence="18">HMG box domain-containing protein</fullName>
    </recommendedName>
</protein>
<feature type="DNA-binding region" description="HMG box" evidence="15">
    <location>
        <begin position="4"/>
        <end position="69"/>
    </location>
</feature>
<dbReference type="GO" id="GO:0034587">
    <property type="term" value="P:piRNA processing"/>
    <property type="evidence" value="ECO:0007669"/>
    <property type="project" value="TreeGrafter"/>
</dbReference>
<evidence type="ECO:0000256" key="7">
    <source>
        <dbReference type="ARBA" id="ARBA00022782"/>
    </source>
</evidence>
<evidence type="ECO:0000256" key="1">
    <source>
        <dbReference type="ARBA" id="ARBA00004123"/>
    </source>
</evidence>
<evidence type="ECO:0000256" key="6">
    <source>
        <dbReference type="ARBA" id="ARBA00022491"/>
    </source>
</evidence>
<dbReference type="GO" id="GO:0043186">
    <property type="term" value="C:P granule"/>
    <property type="evidence" value="ECO:0007669"/>
    <property type="project" value="TreeGrafter"/>
</dbReference>
<feature type="region of interest" description="Disordered" evidence="17">
    <location>
        <begin position="392"/>
        <end position="465"/>
    </location>
</feature>
<dbReference type="GO" id="GO:0005634">
    <property type="term" value="C:nucleus"/>
    <property type="evidence" value="ECO:0007669"/>
    <property type="project" value="UniProtKB-SubCell"/>
</dbReference>
<evidence type="ECO:0000256" key="4">
    <source>
        <dbReference type="ARBA" id="ARBA00022473"/>
    </source>
</evidence>
<dbReference type="PANTHER" id="PTHR21358">
    <property type="entry name" value="PROTEIN MAELSTROM HOMOLOG"/>
    <property type="match status" value="1"/>
</dbReference>
<name>A0A1A9WKI0_9MUSC</name>
<evidence type="ECO:0000256" key="3">
    <source>
        <dbReference type="ARBA" id="ARBA00007057"/>
    </source>
</evidence>
<dbReference type="InterPro" id="IPR036910">
    <property type="entry name" value="HMG_box_dom_sf"/>
</dbReference>
<dbReference type="InterPro" id="IPR009071">
    <property type="entry name" value="HMG_box_dom"/>
</dbReference>
<keyword evidence="8" id="KW-0896">Oogenesis</keyword>
<keyword evidence="7" id="KW-0221">Differentiation</keyword>
<comment type="subcellular location">
    <subcellularLocation>
        <location evidence="2">Cytoplasm</location>
    </subcellularLocation>
    <subcellularLocation>
        <location evidence="1">Nucleus</location>
    </subcellularLocation>
</comment>
<dbReference type="GO" id="GO:0045892">
    <property type="term" value="P:negative regulation of DNA-templated transcription"/>
    <property type="evidence" value="ECO:0007669"/>
    <property type="project" value="TreeGrafter"/>
</dbReference>
<dbReference type="AlphaFoldDB" id="A0A1A9WKI0"/>
<dbReference type="Proteomes" id="UP000091820">
    <property type="component" value="Unassembled WGS sequence"/>
</dbReference>
<keyword evidence="6" id="KW-0678">Repressor</keyword>
<dbReference type="Pfam" id="PF13017">
    <property type="entry name" value="Maelstrom"/>
    <property type="match status" value="1"/>
</dbReference>
<proteinExistence type="inferred from homology"/>
<dbReference type="PANTHER" id="PTHR21358:SF4">
    <property type="entry name" value="PROTEIN MAELSTROM HOMOLOG"/>
    <property type="match status" value="1"/>
</dbReference>
<keyword evidence="13 15" id="KW-0539">Nucleus</keyword>
<evidence type="ECO:0000256" key="15">
    <source>
        <dbReference type="PROSITE-ProRule" id="PRU00267"/>
    </source>
</evidence>
<feature type="domain" description="HMG box" evidence="18">
    <location>
        <begin position="4"/>
        <end position="69"/>
    </location>
</feature>
<dbReference type="GO" id="GO:0060964">
    <property type="term" value="P:regulation of miRNA-mediated gene silencing"/>
    <property type="evidence" value="ECO:0007669"/>
    <property type="project" value="InterPro"/>
</dbReference>
<dbReference type="GO" id="GO:0007140">
    <property type="term" value="P:male meiotic nuclear division"/>
    <property type="evidence" value="ECO:0007669"/>
    <property type="project" value="TreeGrafter"/>
</dbReference>
<evidence type="ECO:0000256" key="16">
    <source>
        <dbReference type="SAM" id="Coils"/>
    </source>
</evidence>
<dbReference type="InterPro" id="IPR039259">
    <property type="entry name" value="Protein_maelstrom"/>
</dbReference>
<dbReference type="InterPro" id="IPR024970">
    <property type="entry name" value="Maelstrom"/>
</dbReference>
<accession>A0A1A9WKI0</accession>
<sequence>MAPKKSKTNGFMVFTMEWKGKYGRQLSLREATAEAGKIWETMNMQERASYNEKAKDEKIRVRKGGEKLTCVGTPISQVEKEKLELEQKEKQIKRTIEQTVKNSVKDGNLEHKSYFFISVNYFTKPMNDDRFYIPAELAVCEYSLKQGVSRIFHTLINPGIKPYGRQYEAQQHSETTHNLPLPPNAMGDENLGNIYNSVLKFVSTTDDYPPLYTLGESIKTVISVLDFLKSDLPAANIDLNIYPIQYLFFVMKESTCEQGELEKPSTFHITDAYFERDYFEYQSGIGCQFHEDKDRNKYCTQSIVTRWGYMFSDYMCRDIAVQLLPGRHVPQNTNLNAIEILVPTDFSDAGRSSVSVASSSNYSTKIVSDCKTYYDDQEISVSSCDETKTTYNNNFPSLGARKKTSSPAASKPKSSTPKREYVEEYSSIKSENVEPDLNPWGTRSLRLPDESDYNVTPDSNMDQDTDAYTSTYSFGRGRGLPTSNIFNNKATSFGRGRHRYN</sequence>
<evidence type="ECO:0000256" key="5">
    <source>
        <dbReference type="ARBA" id="ARBA00022490"/>
    </source>
</evidence>
<dbReference type="EnsemblMetazoa" id="GBRI022999-RA">
    <property type="protein sequence ID" value="GBRI022999-PA"/>
    <property type="gene ID" value="GBRI022999"/>
</dbReference>
<evidence type="ECO:0000313" key="20">
    <source>
        <dbReference type="Proteomes" id="UP000091820"/>
    </source>
</evidence>
<organism evidence="19 20">
    <name type="scientific">Glossina brevipalpis</name>
    <dbReference type="NCBI Taxonomy" id="37001"/>
    <lineage>
        <taxon>Eukaryota</taxon>
        <taxon>Metazoa</taxon>
        <taxon>Ecdysozoa</taxon>
        <taxon>Arthropoda</taxon>
        <taxon>Hexapoda</taxon>
        <taxon>Insecta</taxon>
        <taxon>Pterygota</taxon>
        <taxon>Neoptera</taxon>
        <taxon>Endopterygota</taxon>
        <taxon>Diptera</taxon>
        <taxon>Brachycera</taxon>
        <taxon>Muscomorpha</taxon>
        <taxon>Hippoboscoidea</taxon>
        <taxon>Glossinidae</taxon>
        <taxon>Glossina</taxon>
    </lineage>
</organism>
<dbReference type="PROSITE" id="PS50118">
    <property type="entry name" value="HMG_BOX_2"/>
    <property type="match status" value="1"/>
</dbReference>
<keyword evidence="12" id="KW-0804">Transcription</keyword>
<dbReference type="SUPFAM" id="SSF47095">
    <property type="entry name" value="HMG-box"/>
    <property type="match status" value="1"/>
</dbReference>
<dbReference type="GO" id="GO:0043565">
    <property type="term" value="F:sequence-specific DNA binding"/>
    <property type="evidence" value="ECO:0007669"/>
    <property type="project" value="TreeGrafter"/>
</dbReference>
<dbReference type="Gene3D" id="1.10.30.10">
    <property type="entry name" value="High mobility group box domain"/>
    <property type="match status" value="1"/>
</dbReference>
<evidence type="ECO:0000313" key="19">
    <source>
        <dbReference type="EnsemblMetazoa" id="GBRI022999-PA"/>
    </source>
</evidence>
<keyword evidence="16" id="KW-0175">Coiled coil</keyword>
<reference evidence="19" key="2">
    <citation type="submission" date="2020-05" db="UniProtKB">
        <authorList>
            <consortium name="EnsemblMetazoa"/>
        </authorList>
    </citation>
    <scope>IDENTIFICATION</scope>
    <source>
        <strain evidence="19">IAEA</strain>
    </source>
</reference>
<feature type="compositionally biased region" description="Low complexity" evidence="17">
    <location>
        <begin position="405"/>
        <end position="415"/>
    </location>
</feature>
<dbReference type="VEuPathDB" id="VectorBase:GBRI022999"/>